<keyword evidence="2" id="KW-1185">Reference proteome</keyword>
<reference evidence="1 2" key="1">
    <citation type="journal article" date="2016" name="Stand. Genomic Sci.">
        <title>Complete genome sequence and genomic characterization of Microcystis panniformis FACHB 1757 by third-generation sequencing.</title>
        <authorList>
            <person name="Zhang J.Y."/>
            <person name="Guan R."/>
            <person name="Zhang H.J."/>
            <person name="Li H."/>
            <person name="Xiao P."/>
            <person name="Yu G.L."/>
            <person name="Du L."/>
            <person name="Cao D.M."/>
            <person name="Zhu B.C."/>
            <person name="Li R.H."/>
            <person name="Lu Z.H."/>
        </authorList>
    </citation>
    <scope>NUCLEOTIDE SEQUENCE [LARGE SCALE GENOMIC DNA]</scope>
    <source>
        <strain evidence="1 2">FACHB-1757</strain>
    </source>
</reference>
<evidence type="ECO:0000313" key="2">
    <source>
        <dbReference type="Proteomes" id="UP000068167"/>
    </source>
</evidence>
<name>A0A0K1RZ70_9CHRO</name>
<gene>
    <name evidence="1" type="ORF">VL20_1885</name>
</gene>
<dbReference type="AlphaFoldDB" id="A0A0K1RZ70"/>
<dbReference type="PATRIC" id="fig|1638788.3.peg.1894"/>
<evidence type="ECO:0000313" key="1">
    <source>
        <dbReference type="EMBL" id="AKV67016.1"/>
    </source>
</evidence>
<organism evidence="1 2">
    <name type="scientific">Microcystis panniformis FACHB-1757</name>
    <dbReference type="NCBI Taxonomy" id="1638788"/>
    <lineage>
        <taxon>Bacteria</taxon>
        <taxon>Bacillati</taxon>
        <taxon>Cyanobacteriota</taxon>
        <taxon>Cyanophyceae</taxon>
        <taxon>Oscillatoriophycideae</taxon>
        <taxon>Chroococcales</taxon>
        <taxon>Microcystaceae</taxon>
        <taxon>Microcystis</taxon>
    </lineage>
</organism>
<accession>A0A0K1RZ70</accession>
<dbReference type="KEGG" id="mpk:VL20_1885"/>
<protein>
    <submittedName>
        <fullName evidence="1">Uncharacterized protein</fullName>
    </submittedName>
</protein>
<sequence length="44" mass="5099">MDIKKLFLGQSEWWLDPQFFPHEKLGVGKALLSMAQFPLPEIVI</sequence>
<dbReference type="Proteomes" id="UP000068167">
    <property type="component" value="Chromosome"/>
</dbReference>
<dbReference type="EMBL" id="CP011339">
    <property type="protein sequence ID" value="AKV67016.1"/>
    <property type="molecule type" value="Genomic_DNA"/>
</dbReference>
<proteinExistence type="predicted"/>